<organism evidence="1 2">
    <name type="scientific">Ciona intestinalis</name>
    <name type="common">Transparent sea squirt</name>
    <name type="synonym">Ascidia intestinalis</name>
    <dbReference type="NCBI Taxonomy" id="7719"/>
    <lineage>
        <taxon>Eukaryota</taxon>
        <taxon>Metazoa</taxon>
        <taxon>Chordata</taxon>
        <taxon>Tunicata</taxon>
        <taxon>Ascidiacea</taxon>
        <taxon>Phlebobranchia</taxon>
        <taxon>Cionidae</taxon>
        <taxon>Ciona</taxon>
    </lineage>
</organism>
<reference evidence="1" key="2">
    <citation type="journal article" date="2008" name="Genome Biol.">
        <title>Improved genome assembly and evidence-based global gene model set for the chordate Ciona intestinalis: new insight into intron and operon populations.</title>
        <authorList>
            <person name="Satou Y."/>
            <person name="Mineta K."/>
            <person name="Ogasawara M."/>
            <person name="Sasakura Y."/>
            <person name="Shoguchi E."/>
            <person name="Ueno K."/>
            <person name="Yamada L."/>
            <person name="Matsumoto J."/>
            <person name="Wasserscheid J."/>
            <person name="Dewar K."/>
            <person name="Wiley G.B."/>
            <person name="Macmil S.L."/>
            <person name="Roe B.A."/>
            <person name="Zeller R.W."/>
            <person name="Hastings K.E."/>
            <person name="Lemaire P."/>
            <person name="Lindquist E."/>
            <person name="Endo T."/>
            <person name="Hotta K."/>
            <person name="Inaba K."/>
        </authorList>
    </citation>
    <scope>NUCLEOTIDE SEQUENCE [LARGE SCALE GENOMIC DNA]</scope>
    <source>
        <strain evidence="1">wild type</strain>
    </source>
</reference>
<protein>
    <submittedName>
        <fullName evidence="1">Uncharacterized protein</fullName>
    </submittedName>
</protein>
<sequence length="73" mass="8441">MALYLCKNVQRFVHSKQTISEYSKPGVNLVSPRCLVWYQSSHTTHWIISSSMSSSSSGYGRLQVQYKPLKFWP</sequence>
<dbReference type="Ensembl" id="ENSCINT00000036311.1">
    <property type="protein sequence ID" value="ENSCINP00000034038.1"/>
    <property type="gene ID" value="ENSCING00000018848.1"/>
</dbReference>
<reference evidence="1" key="3">
    <citation type="submission" date="2025-08" db="UniProtKB">
        <authorList>
            <consortium name="Ensembl"/>
        </authorList>
    </citation>
    <scope>IDENTIFICATION</scope>
</reference>
<dbReference type="EMBL" id="EAAA01001565">
    <property type="status" value="NOT_ANNOTATED_CDS"/>
    <property type="molecule type" value="Genomic_DNA"/>
</dbReference>
<dbReference type="AlphaFoldDB" id="H2XWK4"/>
<evidence type="ECO:0000313" key="2">
    <source>
        <dbReference type="Proteomes" id="UP000008144"/>
    </source>
</evidence>
<reference evidence="1" key="4">
    <citation type="submission" date="2025-09" db="UniProtKB">
        <authorList>
            <consortium name="Ensembl"/>
        </authorList>
    </citation>
    <scope>IDENTIFICATION</scope>
</reference>
<name>H2XWK4_CIOIN</name>
<dbReference type="HOGENOM" id="CLU_2704101_0_0_1"/>
<reference evidence="2" key="1">
    <citation type="journal article" date="2002" name="Science">
        <title>The draft genome of Ciona intestinalis: insights into chordate and vertebrate origins.</title>
        <authorList>
            <person name="Dehal P."/>
            <person name="Satou Y."/>
            <person name="Campbell R.K."/>
            <person name="Chapman J."/>
            <person name="Degnan B."/>
            <person name="De Tomaso A."/>
            <person name="Davidson B."/>
            <person name="Di Gregorio A."/>
            <person name="Gelpke M."/>
            <person name="Goodstein D.M."/>
            <person name="Harafuji N."/>
            <person name="Hastings K.E."/>
            <person name="Ho I."/>
            <person name="Hotta K."/>
            <person name="Huang W."/>
            <person name="Kawashima T."/>
            <person name="Lemaire P."/>
            <person name="Martinez D."/>
            <person name="Meinertzhagen I.A."/>
            <person name="Necula S."/>
            <person name="Nonaka M."/>
            <person name="Putnam N."/>
            <person name="Rash S."/>
            <person name="Saiga H."/>
            <person name="Satake M."/>
            <person name="Terry A."/>
            <person name="Yamada L."/>
            <person name="Wang H.G."/>
            <person name="Awazu S."/>
            <person name="Azumi K."/>
            <person name="Boore J."/>
            <person name="Branno M."/>
            <person name="Chin-Bow S."/>
            <person name="DeSantis R."/>
            <person name="Doyle S."/>
            <person name="Francino P."/>
            <person name="Keys D.N."/>
            <person name="Haga S."/>
            <person name="Hayashi H."/>
            <person name="Hino K."/>
            <person name="Imai K.S."/>
            <person name="Inaba K."/>
            <person name="Kano S."/>
            <person name="Kobayashi K."/>
            <person name="Kobayashi M."/>
            <person name="Lee B.I."/>
            <person name="Makabe K.W."/>
            <person name="Manohar C."/>
            <person name="Matassi G."/>
            <person name="Medina M."/>
            <person name="Mochizuki Y."/>
            <person name="Mount S."/>
            <person name="Morishita T."/>
            <person name="Miura S."/>
            <person name="Nakayama A."/>
            <person name="Nishizaka S."/>
            <person name="Nomoto H."/>
            <person name="Ohta F."/>
            <person name="Oishi K."/>
            <person name="Rigoutsos I."/>
            <person name="Sano M."/>
            <person name="Sasaki A."/>
            <person name="Sasakura Y."/>
            <person name="Shoguchi E."/>
            <person name="Shin-i T."/>
            <person name="Spagnuolo A."/>
            <person name="Stainier D."/>
            <person name="Suzuki M.M."/>
            <person name="Tassy O."/>
            <person name="Takatori N."/>
            <person name="Tokuoka M."/>
            <person name="Yagi K."/>
            <person name="Yoshizaki F."/>
            <person name="Wada S."/>
            <person name="Zhang C."/>
            <person name="Hyatt P.D."/>
            <person name="Larimer F."/>
            <person name="Detter C."/>
            <person name="Doggett N."/>
            <person name="Glavina T."/>
            <person name="Hawkins T."/>
            <person name="Richardson P."/>
            <person name="Lucas S."/>
            <person name="Kohara Y."/>
            <person name="Levine M."/>
            <person name="Satoh N."/>
            <person name="Rokhsar D.S."/>
        </authorList>
    </citation>
    <scope>NUCLEOTIDE SEQUENCE [LARGE SCALE GENOMIC DNA]</scope>
</reference>
<dbReference type="Proteomes" id="UP000008144">
    <property type="component" value="Chromosome 2"/>
</dbReference>
<dbReference type="InParanoid" id="H2XWK4"/>
<proteinExistence type="predicted"/>
<accession>H2XWK4</accession>
<keyword evidence="2" id="KW-1185">Reference proteome</keyword>
<evidence type="ECO:0000313" key="1">
    <source>
        <dbReference type="Ensembl" id="ENSCINP00000034038.1"/>
    </source>
</evidence>